<protein>
    <submittedName>
        <fullName evidence="2">Uncharacterized protein</fullName>
    </submittedName>
</protein>
<feature type="region of interest" description="Disordered" evidence="1">
    <location>
        <begin position="38"/>
        <end position="86"/>
    </location>
</feature>
<dbReference type="EMBL" id="JAWZYT010000885">
    <property type="protein sequence ID" value="KAK4317838.1"/>
    <property type="molecule type" value="Genomic_DNA"/>
</dbReference>
<sequence>MGQSRNYKGEEEHTLVRRWVRNRTERTTPGLCCTEVRKSKGWKKEKSRHGGDGHQCREGRSGPEEGNKLMKLVKEEKKETKSRMKV</sequence>
<proteinExistence type="predicted"/>
<evidence type="ECO:0000313" key="3">
    <source>
        <dbReference type="Proteomes" id="UP001292094"/>
    </source>
</evidence>
<dbReference type="Proteomes" id="UP001292094">
    <property type="component" value="Unassembled WGS sequence"/>
</dbReference>
<accession>A0AAE1UBD7</accession>
<organism evidence="2 3">
    <name type="scientific">Petrolisthes manimaculis</name>
    <dbReference type="NCBI Taxonomy" id="1843537"/>
    <lineage>
        <taxon>Eukaryota</taxon>
        <taxon>Metazoa</taxon>
        <taxon>Ecdysozoa</taxon>
        <taxon>Arthropoda</taxon>
        <taxon>Crustacea</taxon>
        <taxon>Multicrustacea</taxon>
        <taxon>Malacostraca</taxon>
        <taxon>Eumalacostraca</taxon>
        <taxon>Eucarida</taxon>
        <taxon>Decapoda</taxon>
        <taxon>Pleocyemata</taxon>
        <taxon>Anomura</taxon>
        <taxon>Galatheoidea</taxon>
        <taxon>Porcellanidae</taxon>
        <taxon>Petrolisthes</taxon>
    </lineage>
</organism>
<evidence type="ECO:0000313" key="2">
    <source>
        <dbReference type="EMBL" id="KAK4317838.1"/>
    </source>
</evidence>
<keyword evidence="3" id="KW-1185">Reference proteome</keyword>
<reference evidence="2" key="1">
    <citation type="submission" date="2023-11" db="EMBL/GenBank/DDBJ databases">
        <title>Genome assemblies of two species of porcelain crab, Petrolisthes cinctipes and Petrolisthes manimaculis (Anomura: Porcellanidae).</title>
        <authorList>
            <person name="Angst P."/>
        </authorList>
    </citation>
    <scope>NUCLEOTIDE SEQUENCE</scope>
    <source>
        <strain evidence="2">PB745_02</strain>
        <tissue evidence="2">Gill</tissue>
    </source>
</reference>
<comment type="caution">
    <text evidence="2">The sequence shown here is derived from an EMBL/GenBank/DDBJ whole genome shotgun (WGS) entry which is preliminary data.</text>
</comment>
<gene>
    <name evidence="2" type="ORF">Pmani_011077</name>
</gene>
<name>A0AAE1UBD7_9EUCA</name>
<dbReference type="AlphaFoldDB" id="A0AAE1UBD7"/>
<evidence type="ECO:0000256" key="1">
    <source>
        <dbReference type="SAM" id="MobiDB-lite"/>
    </source>
</evidence>